<evidence type="ECO:0000256" key="11">
    <source>
        <dbReference type="ARBA" id="ARBA00023186"/>
    </source>
</evidence>
<evidence type="ECO:0000256" key="3">
    <source>
        <dbReference type="ARBA" id="ARBA00022448"/>
    </source>
</evidence>
<keyword evidence="9 14" id="KW-0496">Mitochondrion</keyword>
<feature type="domain" description="Tim10-like" evidence="15">
    <location>
        <begin position="47"/>
        <end position="107"/>
    </location>
</feature>
<dbReference type="EMBL" id="MU251304">
    <property type="protein sequence ID" value="KAG9249524.1"/>
    <property type="molecule type" value="Genomic_DNA"/>
</dbReference>
<evidence type="ECO:0000256" key="10">
    <source>
        <dbReference type="ARBA" id="ARBA00023157"/>
    </source>
</evidence>
<keyword evidence="3 14" id="KW-0813">Transport</keyword>
<dbReference type="GO" id="GO:0046872">
    <property type="term" value="F:metal ion binding"/>
    <property type="evidence" value="ECO:0007669"/>
    <property type="project" value="UniProtKB-KW"/>
</dbReference>
<dbReference type="GO" id="GO:0042719">
    <property type="term" value="C:mitochondrial intermembrane space chaperone complex"/>
    <property type="evidence" value="ECO:0007669"/>
    <property type="project" value="UniProtKB-ARBA"/>
</dbReference>
<evidence type="ECO:0000256" key="5">
    <source>
        <dbReference type="ARBA" id="ARBA00022792"/>
    </source>
</evidence>
<comment type="caution">
    <text evidence="16">The sequence shown here is derived from an EMBL/GenBank/DDBJ whole genome shotgun (WGS) entry which is preliminary data.</text>
</comment>
<evidence type="ECO:0000256" key="9">
    <source>
        <dbReference type="ARBA" id="ARBA00023128"/>
    </source>
</evidence>
<evidence type="ECO:0000256" key="6">
    <source>
        <dbReference type="ARBA" id="ARBA00022833"/>
    </source>
</evidence>
<dbReference type="SUPFAM" id="SSF144122">
    <property type="entry name" value="Tim10-like"/>
    <property type="match status" value="1"/>
</dbReference>
<dbReference type="Pfam" id="PF02953">
    <property type="entry name" value="zf-Tim10_DDP"/>
    <property type="match status" value="1"/>
</dbReference>
<comment type="similarity">
    <text evidence="2 14">Belongs to the small Tim family.</text>
</comment>
<dbReference type="GO" id="GO:0005743">
    <property type="term" value="C:mitochondrial inner membrane"/>
    <property type="evidence" value="ECO:0007669"/>
    <property type="project" value="UniProtKB-SubCell"/>
</dbReference>
<keyword evidence="6" id="KW-0862">Zinc</keyword>
<dbReference type="GO" id="GO:0045039">
    <property type="term" value="P:protein insertion into mitochondrial inner membrane"/>
    <property type="evidence" value="ECO:0007669"/>
    <property type="project" value="UniProtKB-ARBA"/>
</dbReference>
<dbReference type="RefSeq" id="XP_046113448.1">
    <property type="nucleotide sequence ID" value="XM_046264387.1"/>
</dbReference>
<dbReference type="GeneID" id="70295290"/>
<keyword evidence="10 14" id="KW-1015">Disulfide bond</keyword>
<evidence type="ECO:0000313" key="16">
    <source>
        <dbReference type="EMBL" id="KAG9249524.1"/>
    </source>
</evidence>
<comment type="subunit">
    <text evidence="13">Heterohexamer; composed of 3 copies of TIM8 and 3 copies of TIM13, named soluble 70 kDa complex. Associates with the TIM22 complex, whose core is composed of TIM22 and TIM54. Interacts with the transmembrane regions of multi-pass transmembrane proteins in transit.</text>
</comment>
<keyword evidence="17" id="KW-1185">Reference proteome</keyword>
<keyword evidence="4" id="KW-0479">Metal-binding</keyword>
<dbReference type="Gene3D" id="1.10.287.810">
    <property type="entry name" value="Mitochondrial import inner membrane translocase subunit tim13 like domains"/>
    <property type="match status" value="1"/>
</dbReference>
<proteinExistence type="inferred from homology"/>
<dbReference type="InterPro" id="IPR004217">
    <property type="entry name" value="Tim10-like"/>
</dbReference>
<evidence type="ECO:0000256" key="4">
    <source>
        <dbReference type="ARBA" id="ARBA00022723"/>
    </source>
</evidence>
<sequence>MQDLFASLEEIPKRQRVRNVAPTFQPPIIPQHLVIMDSASVKQAVMQQVSSEANMANVRLLIEKLQENCFQKCVPKPGGSLSSSEQSCATSCMEKYMAAWNKVNSSYIDRLRQEQGVQM</sequence>
<comment type="function">
    <text evidence="12">Mitochondrial intermembrane chaperone that participates in the import and insertion of some multi-pass transmembrane proteins into the mitochondrial inner membrane. Also required for the transfer of beta-barrel precursors from the TOM complex to the sorting and assembly machinery (SAM complex) of the outer membrane. Acts as a chaperone-like protein that protects the hydrophobic precursors from aggregation and guide them through the mitochondrial intermembrane space. The TIM8-TIM13 complex is non essential and only mediates the import of few proteins, while the predominant TIM9-TIM10 70 kDa complex is crucial and mediates the import of much more proteins.</text>
</comment>
<comment type="subcellular location">
    <subcellularLocation>
        <location evidence="1 14">Mitochondrion inner membrane</location>
        <topology evidence="1 14">Peripheral membrane protein</topology>
        <orientation evidence="1 14">Intermembrane side</orientation>
    </subcellularLocation>
</comment>
<name>A0A9P8CJJ1_9HYPO</name>
<accession>A0A9P8CJJ1</accession>
<evidence type="ECO:0000256" key="12">
    <source>
        <dbReference type="ARBA" id="ARBA00025151"/>
    </source>
</evidence>
<evidence type="ECO:0000256" key="14">
    <source>
        <dbReference type="RuleBase" id="RU367043"/>
    </source>
</evidence>
<gene>
    <name evidence="16" type="ORF">F5Z01DRAFT_669039</name>
</gene>
<evidence type="ECO:0000256" key="1">
    <source>
        <dbReference type="ARBA" id="ARBA00004137"/>
    </source>
</evidence>
<dbReference type="OrthoDB" id="7813104at2759"/>
<protein>
    <recommendedName>
        <fullName evidence="14">Mitochondrial import inner membrane translocase subunit</fullName>
    </recommendedName>
</protein>
<evidence type="ECO:0000259" key="15">
    <source>
        <dbReference type="Pfam" id="PF02953"/>
    </source>
</evidence>
<keyword evidence="5 14" id="KW-0999">Mitochondrion inner membrane</keyword>
<organism evidence="16 17">
    <name type="scientific">Emericellopsis atlantica</name>
    <dbReference type="NCBI Taxonomy" id="2614577"/>
    <lineage>
        <taxon>Eukaryota</taxon>
        <taxon>Fungi</taxon>
        <taxon>Dikarya</taxon>
        <taxon>Ascomycota</taxon>
        <taxon>Pezizomycotina</taxon>
        <taxon>Sordariomycetes</taxon>
        <taxon>Hypocreomycetidae</taxon>
        <taxon>Hypocreales</taxon>
        <taxon>Bionectriaceae</taxon>
        <taxon>Emericellopsis</taxon>
    </lineage>
</organism>
<keyword evidence="5 14" id="KW-0472">Membrane</keyword>
<evidence type="ECO:0000256" key="13">
    <source>
        <dbReference type="ARBA" id="ARBA00025862"/>
    </source>
</evidence>
<dbReference type="AlphaFoldDB" id="A0A9P8CJJ1"/>
<dbReference type="GO" id="GO:0015031">
    <property type="term" value="P:protein transport"/>
    <property type="evidence" value="ECO:0007669"/>
    <property type="project" value="UniProtKB-KW"/>
</dbReference>
<keyword evidence="11 14" id="KW-0143">Chaperone</keyword>
<evidence type="ECO:0000256" key="7">
    <source>
        <dbReference type="ARBA" id="ARBA00022927"/>
    </source>
</evidence>
<comment type="domain">
    <text evidence="14">The twin CX3C motif contains 4 conserved Cys residues that form 2 disulfide bonds in the mitochondrial intermembrane space.</text>
</comment>
<evidence type="ECO:0000313" key="17">
    <source>
        <dbReference type="Proteomes" id="UP000887229"/>
    </source>
</evidence>
<keyword evidence="8 14" id="KW-0811">Translocation</keyword>
<dbReference type="Proteomes" id="UP000887229">
    <property type="component" value="Unassembled WGS sequence"/>
</dbReference>
<keyword evidence="7 14" id="KW-0653">Protein transport</keyword>
<dbReference type="FunFam" id="1.10.287.810:FF:000001">
    <property type="entry name" value="mitochondrial import inner membrane translocase subunit TIM13"/>
    <property type="match status" value="1"/>
</dbReference>
<evidence type="ECO:0000256" key="8">
    <source>
        <dbReference type="ARBA" id="ARBA00023010"/>
    </source>
</evidence>
<reference evidence="16" key="1">
    <citation type="journal article" date="2021" name="IMA Fungus">
        <title>Genomic characterization of three marine fungi, including Emericellopsis atlantica sp. nov. with signatures of a generalist lifestyle and marine biomass degradation.</title>
        <authorList>
            <person name="Hagestad O.C."/>
            <person name="Hou L."/>
            <person name="Andersen J.H."/>
            <person name="Hansen E.H."/>
            <person name="Altermark B."/>
            <person name="Li C."/>
            <person name="Kuhnert E."/>
            <person name="Cox R.J."/>
            <person name="Crous P.W."/>
            <person name="Spatafora J.W."/>
            <person name="Lail K."/>
            <person name="Amirebrahimi M."/>
            <person name="Lipzen A."/>
            <person name="Pangilinan J."/>
            <person name="Andreopoulos W."/>
            <person name="Hayes R.D."/>
            <person name="Ng V."/>
            <person name="Grigoriev I.V."/>
            <person name="Jackson S.A."/>
            <person name="Sutton T.D.S."/>
            <person name="Dobson A.D.W."/>
            <person name="Rama T."/>
        </authorList>
    </citation>
    <scope>NUCLEOTIDE SEQUENCE</scope>
    <source>
        <strain evidence="16">TS7</strain>
    </source>
</reference>
<evidence type="ECO:0000256" key="2">
    <source>
        <dbReference type="ARBA" id="ARBA00006720"/>
    </source>
</evidence>
<dbReference type="InterPro" id="IPR035427">
    <property type="entry name" value="Tim10-like_dom_sf"/>
</dbReference>